<name>A0A914RIV1_PAREQ</name>
<evidence type="ECO:0000313" key="3">
    <source>
        <dbReference type="WBParaSite" id="PEQ_0000623501-mRNA-1"/>
    </source>
</evidence>
<evidence type="ECO:0000313" key="2">
    <source>
        <dbReference type="Proteomes" id="UP000887564"/>
    </source>
</evidence>
<accession>A0A914RIV1</accession>
<keyword evidence="1" id="KW-0472">Membrane</keyword>
<proteinExistence type="predicted"/>
<organism evidence="2 3">
    <name type="scientific">Parascaris equorum</name>
    <name type="common">Equine roundworm</name>
    <dbReference type="NCBI Taxonomy" id="6256"/>
    <lineage>
        <taxon>Eukaryota</taxon>
        <taxon>Metazoa</taxon>
        <taxon>Ecdysozoa</taxon>
        <taxon>Nematoda</taxon>
        <taxon>Chromadorea</taxon>
        <taxon>Rhabditida</taxon>
        <taxon>Spirurina</taxon>
        <taxon>Ascaridomorpha</taxon>
        <taxon>Ascaridoidea</taxon>
        <taxon>Ascarididae</taxon>
        <taxon>Parascaris</taxon>
    </lineage>
</organism>
<dbReference type="WBParaSite" id="PEQ_0000623501-mRNA-1">
    <property type="protein sequence ID" value="PEQ_0000623501-mRNA-1"/>
    <property type="gene ID" value="PEQ_0000623501"/>
</dbReference>
<keyword evidence="2" id="KW-1185">Reference proteome</keyword>
<feature type="transmembrane region" description="Helical" evidence="1">
    <location>
        <begin position="22"/>
        <end position="43"/>
    </location>
</feature>
<dbReference type="Proteomes" id="UP000887564">
    <property type="component" value="Unplaced"/>
</dbReference>
<protein>
    <submittedName>
        <fullName evidence="3">Uncharacterized protein</fullName>
    </submittedName>
</protein>
<reference evidence="3" key="1">
    <citation type="submission" date="2022-11" db="UniProtKB">
        <authorList>
            <consortium name="WormBaseParasite"/>
        </authorList>
    </citation>
    <scope>IDENTIFICATION</scope>
</reference>
<dbReference type="AlphaFoldDB" id="A0A914RIV1"/>
<keyword evidence="1" id="KW-0812">Transmembrane</keyword>
<sequence>MEEFEQAEACQCHYCRGERTKYWSISASLIGALLGIIGTTLAAEVRMRRIKEIVPTAENFCNQEGG</sequence>
<evidence type="ECO:0000256" key="1">
    <source>
        <dbReference type="SAM" id="Phobius"/>
    </source>
</evidence>
<keyword evidence="1" id="KW-1133">Transmembrane helix</keyword>